<name>A0AAE1WB96_9LAMI</name>
<dbReference type="Pfam" id="PF07727">
    <property type="entry name" value="RVT_2"/>
    <property type="match status" value="1"/>
</dbReference>
<organism evidence="2 3">
    <name type="scientific">Sesamum angolense</name>
    <dbReference type="NCBI Taxonomy" id="2727404"/>
    <lineage>
        <taxon>Eukaryota</taxon>
        <taxon>Viridiplantae</taxon>
        <taxon>Streptophyta</taxon>
        <taxon>Embryophyta</taxon>
        <taxon>Tracheophyta</taxon>
        <taxon>Spermatophyta</taxon>
        <taxon>Magnoliopsida</taxon>
        <taxon>eudicotyledons</taxon>
        <taxon>Gunneridae</taxon>
        <taxon>Pentapetalae</taxon>
        <taxon>asterids</taxon>
        <taxon>lamiids</taxon>
        <taxon>Lamiales</taxon>
        <taxon>Pedaliaceae</taxon>
        <taxon>Sesamum</taxon>
    </lineage>
</organism>
<reference evidence="2" key="1">
    <citation type="submission" date="2020-06" db="EMBL/GenBank/DDBJ databases">
        <authorList>
            <person name="Li T."/>
            <person name="Hu X."/>
            <person name="Zhang T."/>
            <person name="Song X."/>
            <person name="Zhang H."/>
            <person name="Dai N."/>
            <person name="Sheng W."/>
            <person name="Hou X."/>
            <person name="Wei L."/>
        </authorList>
    </citation>
    <scope>NUCLEOTIDE SEQUENCE</scope>
    <source>
        <strain evidence="2">K16</strain>
        <tissue evidence="2">Leaf</tissue>
    </source>
</reference>
<dbReference type="InterPro" id="IPR013103">
    <property type="entry name" value="RVT_2"/>
</dbReference>
<reference evidence="2" key="2">
    <citation type="journal article" date="2024" name="Plant">
        <title>Genomic evolution and insights into agronomic trait innovations of Sesamum species.</title>
        <authorList>
            <person name="Miao H."/>
            <person name="Wang L."/>
            <person name="Qu L."/>
            <person name="Liu H."/>
            <person name="Sun Y."/>
            <person name="Le M."/>
            <person name="Wang Q."/>
            <person name="Wei S."/>
            <person name="Zheng Y."/>
            <person name="Lin W."/>
            <person name="Duan Y."/>
            <person name="Cao H."/>
            <person name="Xiong S."/>
            <person name="Wang X."/>
            <person name="Wei L."/>
            <person name="Li C."/>
            <person name="Ma Q."/>
            <person name="Ju M."/>
            <person name="Zhao R."/>
            <person name="Li G."/>
            <person name="Mu C."/>
            <person name="Tian Q."/>
            <person name="Mei H."/>
            <person name="Zhang T."/>
            <person name="Gao T."/>
            <person name="Zhang H."/>
        </authorList>
    </citation>
    <scope>NUCLEOTIDE SEQUENCE</scope>
    <source>
        <strain evidence="2">K16</strain>
    </source>
</reference>
<gene>
    <name evidence="2" type="ORF">Sango_2086500</name>
</gene>
<evidence type="ECO:0000313" key="3">
    <source>
        <dbReference type="Proteomes" id="UP001289374"/>
    </source>
</evidence>
<dbReference type="AlphaFoldDB" id="A0AAE1WB96"/>
<keyword evidence="3" id="KW-1185">Reference proteome</keyword>
<comment type="caution">
    <text evidence="2">The sequence shown here is derived from an EMBL/GenBank/DDBJ whole genome shotgun (WGS) entry which is preliminary data.</text>
</comment>
<dbReference type="Proteomes" id="UP001289374">
    <property type="component" value="Unassembled WGS sequence"/>
</dbReference>
<proteinExistence type="predicted"/>
<dbReference type="EMBL" id="JACGWL010000012">
    <property type="protein sequence ID" value="KAK4390232.1"/>
    <property type="molecule type" value="Genomic_DNA"/>
</dbReference>
<protein>
    <submittedName>
        <fullName evidence="2">Retrovirus-related Pol polyprotein from transposon TNT 1-94</fullName>
    </submittedName>
</protein>
<feature type="domain" description="Reverse transcriptase Ty1/copia-type" evidence="1">
    <location>
        <begin position="171"/>
        <end position="265"/>
    </location>
</feature>
<evidence type="ECO:0000313" key="2">
    <source>
        <dbReference type="EMBL" id="KAK4390232.1"/>
    </source>
</evidence>
<sequence>MTNTLFDLFANHKSARTIWNTPESRYGGDDADRKKYVVGKWLQFQIVDATAGVMGKDKHRDVEFFELIFPLNKELDNQIASLSNNFDSSSTSSMKNVVEVKRSKRQKTERSFRPDFLTSFLAEDLNKINEHFVSTSLVDEDPKTYVEAVTSIDSSFWKEATKNELDSIMTNHTWDLVDLLIGSKPIKCKWIFKKKIKPNGSIDKFKARLVVVGYTQKKGIDYFDTYSPVTKISTIRALVALSAINDLMIHQMDVKTAFLNGDLDNPKDSWFLG</sequence>
<evidence type="ECO:0000259" key="1">
    <source>
        <dbReference type="Pfam" id="PF07727"/>
    </source>
</evidence>
<accession>A0AAE1WB96</accession>